<accession>A0A8J2X6E6</accession>
<name>A0A8J2X6E6_9STRA</name>
<keyword evidence="1" id="KW-0472">Membrane</keyword>
<dbReference type="AlphaFoldDB" id="A0A8J2X6E6"/>
<dbReference type="EMBL" id="CAKKNE010000005">
    <property type="protein sequence ID" value="CAH0377844.1"/>
    <property type="molecule type" value="Genomic_DNA"/>
</dbReference>
<feature type="transmembrane region" description="Helical" evidence="1">
    <location>
        <begin position="26"/>
        <end position="46"/>
    </location>
</feature>
<evidence type="ECO:0000256" key="1">
    <source>
        <dbReference type="SAM" id="Phobius"/>
    </source>
</evidence>
<proteinExistence type="predicted"/>
<evidence type="ECO:0000313" key="2">
    <source>
        <dbReference type="EMBL" id="CAH0377844.1"/>
    </source>
</evidence>
<gene>
    <name evidence="2" type="ORF">PECAL_5P23640</name>
</gene>
<dbReference type="Proteomes" id="UP000789595">
    <property type="component" value="Unassembled WGS sequence"/>
</dbReference>
<protein>
    <submittedName>
        <fullName evidence="2">Uncharacterized protein</fullName>
    </submittedName>
</protein>
<keyword evidence="3" id="KW-1185">Reference proteome</keyword>
<keyword evidence="1" id="KW-0812">Transmembrane</keyword>
<organism evidence="2 3">
    <name type="scientific">Pelagomonas calceolata</name>
    <dbReference type="NCBI Taxonomy" id="35677"/>
    <lineage>
        <taxon>Eukaryota</taxon>
        <taxon>Sar</taxon>
        <taxon>Stramenopiles</taxon>
        <taxon>Ochrophyta</taxon>
        <taxon>Pelagophyceae</taxon>
        <taxon>Pelagomonadales</taxon>
        <taxon>Pelagomonadaceae</taxon>
        <taxon>Pelagomonas</taxon>
    </lineage>
</organism>
<dbReference type="PROSITE" id="PS50231">
    <property type="entry name" value="RICIN_B_LECTIN"/>
    <property type="match status" value="1"/>
</dbReference>
<reference evidence="2" key="1">
    <citation type="submission" date="2021-11" db="EMBL/GenBank/DDBJ databases">
        <authorList>
            <consortium name="Genoscope - CEA"/>
            <person name="William W."/>
        </authorList>
    </citation>
    <scope>NUCLEOTIDE SEQUENCE</scope>
</reference>
<comment type="caution">
    <text evidence="2">The sequence shown here is derived from an EMBL/GenBank/DDBJ whole genome shotgun (WGS) entry which is preliminary data.</text>
</comment>
<keyword evidence="1" id="KW-1133">Transmembrane helix</keyword>
<evidence type="ECO:0000313" key="3">
    <source>
        <dbReference type="Proteomes" id="UP000789595"/>
    </source>
</evidence>
<sequence length="264" mass="28375">MSTEFETIPAEENALLEKPKTGLRRVVVAAAALSFVLGVVAATAVGSTSTPGAMDLHSTKISDAHISLVHSKGKKCLTATANMQHLVLADCGTGTGKGHHSKQRFNYQYKFGSGHASSGRIELRDHQDSGGLSTLSLDMWGCWDTTTKCQALLWWPESDSKSENGENVHWDQTSKQIKVPNSNGEYLCLMVQSNQEITWNTCHDGYNTQQWQIGDAPSPHPSGGACNHPCPSGKDSECSWFGGAANSCTKCDTTPGTRFTCVAP</sequence>